<sequence>MSTLDLDFVGEPFDALALVDAAPHLPQAPPETASGGAHRPPATVSADPSGTLPAALRELRGATALAHEQLLRAHDALQRRALRRLDTAPAGPAP</sequence>
<keyword evidence="3" id="KW-1185">Reference proteome</keyword>
<organism evidence="2 3">
    <name type="scientific">Streptomyces nanshensis</name>
    <dbReference type="NCBI Taxonomy" id="518642"/>
    <lineage>
        <taxon>Bacteria</taxon>
        <taxon>Bacillati</taxon>
        <taxon>Actinomycetota</taxon>
        <taxon>Actinomycetes</taxon>
        <taxon>Kitasatosporales</taxon>
        <taxon>Streptomycetaceae</taxon>
        <taxon>Streptomyces</taxon>
    </lineage>
</organism>
<dbReference type="EMBL" id="LJGW01000286">
    <property type="protein sequence ID" value="OEV10596.1"/>
    <property type="molecule type" value="Genomic_DNA"/>
</dbReference>
<comment type="caution">
    <text evidence="2">The sequence shown here is derived from an EMBL/GenBank/DDBJ whole genome shotgun (WGS) entry which is preliminary data.</text>
</comment>
<gene>
    <name evidence="2" type="ORF">AN218_16815</name>
</gene>
<reference evidence="2 3" key="1">
    <citation type="journal article" date="2016" name="Front. Microbiol.">
        <title>Comparative Genomics Analysis of Streptomyces Species Reveals Their Adaptation to the Marine Environment and Their Diversity at the Genomic Level.</title>
        <authorList>
            <person name="Tian X."/>
            <person name="Zhang Z."/>
            <person name="Yang T."/>
            <person name="Chen M."/>
            <person name="Li J."/>
            <person name="Chen F."/>
            <person name="Yang J."/>
            <person name="Li W."/>
            <person name="Zhang B."/>
            <person name="Zhang Z."/>
            <person name="Wu J."/>
            <person name="Zhang C."/>
            <person name="Long L."/>
            <person name="Xiao J."/>
        </authorList>
    </citation>
    <scope>NUCLEOTIDE SEQUENCE [LARGE SCALE GENOMIC DNA]</scope>
    <source>
        <strain evidence="2 3">SCSIO 10429</strain>
    </source>
</reference>
<evidence type="ECO:0000313" key="2">
    <source>
        <dbReference type="EMBL" id="OEV10596.1"/>
    </source>
</evidence>
<dbReference type="AlphaFoldDB" id="A0A1E7L322"/>
<evidence type="ECO:0000313" key="3">
    <source>
        <dbReference type="Proteomes" id="UP000176005"/>
    </source>
</evidence>
<evidence type="ECO:0000256" key="1">
    <source>
        <dbReference type="SAM" id="MobiDB-lite"/>
    </source>
</evidence>
<name>A0A1E7L322_9ACTN</name>
<proteinExistence type="predicted"/>
<protein>
    <submittedName>
        <fullName evidence="2">Uncharacterized protein</fullName>
    </submittedName>
</protein>
<accession>A0A1E7L322</accession>
<feature type="non-terminal residue" evidence="2">
    <location>
        <position position="94"/>
    </location>
</feature>
<feature type="region of interest" description="Disordered" evidence="1">
    <location>
        <begin position="22"/>
        <end position="50"/>
    </location>
</feature>
<dbReference type="Proteomes" id="UP000176005">
    <property type="component" value="Unassembled WGS sequence"/>
</dbReference>